<protein>
    <submittedName>
        <fullName evidence="1">Uncharacterized protein</fullName>
    </submittedName>
</protein>
<accession>A0A7D6J7J1</accession>
<reference evidence="1" key="1">
    <citation type="submission" date="2020-06" db="EMBL/GenBank/DDBJ databases">
        <title>REHAB project genomes.</title>
        <authorList>
            <person name="Shaw L.P."/>
        </authorList>
    </citation>
    <scope>NUCLEOTIDE SEQUENCE</scope>
    <source>
        <strain evidence="1">RHBSTW-00165</strain>
        <plasmid evidence="1">unnamed</plasmid>
    </source>
</reference>
<geneLocation type="plasmid" evidence="1">
    <name>unnamed</name>
</geneLocation>
<gene>
    <name evidence="1" type="ORF">HV104_30885</name>
</gene>
<keyword evidence="1" id="KW-0614">Plasmid</keyword>
<organism evidence="1">
    <name type="scientific">Klebsiella grimontii</name>
    <dbReference type="NCBI Taxonomy" id="2058152"/>
    <lineage>
        <taxon>Bacteria</taxon>
        <taxon>Pseudomonadati</taxon>
        <taxon>Pseudomonadota</taxon>
        <taxon>Gammaproteobacteria</taxon>
        <taxon>Enterobacterales</taxon>
        <taxon>Enterobacteriaceae</taxon>
        <taxon>Klebsiella/Raoultella group</taxon>
        <taxon>Klebsiella</taxon>
    </lineage>
</organism>
<evidence type="ECO:0000313" key="1">
    <source>
        <dbReference type="EMBL" id="QLN81951.1"/>
    </source>
</evidence>
<dbReference type="EMBL" id="CP055376">
    <property type="protein sequence ID" value="QLN81951.1"/>
    <property type="molecule type" value="Genomic_DNA"/>
</dbReference>
<feature type="non-terminal residue" evidence="1">
    <location>
        <position position="1"/>
    </location>
</feature>
<dbReference type="AlphaFoldDB" id="A0A7D6J7J1"/>
<name>A0A7D6J7J1_9ENTR</name>
<sequence length="142" mass="16322">WLTAAECDDLLAFLKASLAQITEIVRRDTKRIAAALVPSAVPRLMDRRFGDWRLLADEYEHENWLDAGETDRLDQVLDAILVRSARFCPVLLRLVNEREENMEGAGVITDLLRFPGDPVRRWLDRRVLRDVVREARGVNAQV</sequence>
<proteinExistence type="predicted"/>